<feature type="region of interest" description="Disordered" evidence="1">
    <location>
        <begin position="287"/>
        <end position="336"/>
    </location>
</feature>
<name>A0AAW1RN20_9CHLO</name>
<evidence type="ECO:0000313" key="4">
    <source>
        <dbReference type="Proteomes" id="UP001445335"/>
    </source>
</evidence>
<organism evidence="3 4">
    <name type="scientific">Elliptochloris bilobata</name>
    <dbReference type="NCBI Taxonomy" id="381761"/>
    <lineage>
        <taxon>Eukaryota</taxon>
        <taxon>Viridiplantae</taxon>
        <taxon>Chlorophyta</taxon>
        <taxon>core chlorophytes</taxon>
        <taxon>Trebouxiophyceae</taxon>
        <taxon>Trebouxiophyceae incertae sedis</taxon>
        <taxon>Elliptochloris clade</taxon>
        <taxon>Elliptochloris</taxon>
    </lineage>
</organism>
<gene>
    <name evidence="3" type="ORF">WJX81_005614</name>
</gene>
<proteinExistence type="predicted"/>
<accession>A0AAW1RN20</accession>
<dbReference type="PANTHER" id="PTHR43173">
    <property type="entry name" value="ABC1 FAMILY PROTEIN"/>
    <property type="match status" value="1"/>
</dbReference>
<dbReference type="CDD" id="cd05121">
    <property type="entry name" value="ABC1_ADCK3-like"/>
    <property type="match status" value="1"/>
</dbReference>
<evidence type="ECO:0000313" key="3">
    <source>
        <dbReference type="EMBL" id="KAK9835033.1"/>
    </source>
</evidence>
<dbReference type="Pfam" id="PF03109">
    <property type="entry name" value="ABC1"/>
    <property type="match status" value="1"/>
</dbReference>
<comment type="caution">
    <text evidence="3">The sequence shown here is derived from an EMBL/GenBank/DDBJ whole genome shotgun (WGS) entry which is preliminary data.</text>
</comment>
<dbReference type="Proteomes" id="UP001445335">
    <property type="component" value="Unassembled WGS sequence"/>
</dbReference>
<protein>
    <recommendedName>
        <fullName evidence="2">ABC1 atypical kinase-like domain-containing protein</fullName>
    </recommendedName>
</protein>
<keyword evidence="4" id="KW-1185">Reference proteome</keyword>
<evidence type="ECO:0000259" key="2">
    <source>
        <dbReference type="Pfam" id="PF03109"/>
    </source>
</evidence>
<feature type="domain" description="ABC1 atypical kinase-like" evidence="2">
    <location>
        <begin position="486"/>
        <end position="636"/>
    </location>
</feature>
<evidence type="ECO:0000256" key="1">
    <source>
        <dbReference type="SAM" id="MobiDB-lite"/>
    </source>
</evidence>
<dbReference type="EMBL" id="JALJOU010000030">
    <property type="protein sequence ID" value="KAK9835033.1"/>
    <property type="molecule type" value="Genomic_DNA"/>
</dbReference>
<dbReference type="AlphaFoldDB" id="A0AAW1RN20"/>
<dbReference type="InterPro" id="IPR004147">
    <property type="entry name" value="ABC1_dom"/>
</dbReference>
<dbReference type="InterPro" id="IPR011009">
    <property type="entry name" value="Kinase-like_dom_sf"/>
</dbReference>
<reference evidence="3 4" key="1">
    <citation type="journal article" date="2024" name="Nat. Commun.">
        <title>Phylogenomics reveals the evolutionary origins of lichenization in chlorophyte algae.</title>
        <authorList>
            <person name="Puginier C."/>
            <person name="Libourel C."/>
            <person name="Otte J."/>
            <person name="Skaloud P."/>
            <person name="Haon M."/>
            <person name="Grisel S."/>
            <person name="Petersen M."/>
            <person name="Berrin J.G."/>
            <person name="Delaux P.M."/>
            <person name="Dal Grande F."/>
            <person name="Keller J."/>
        </authorList>
    </citation>
    <scope>NUCLEOTIDE SEQUENCE [LARGE SCALE GENOMIC DNA]</scope>
    <source>
        <strain evidence="3 4">SAG 245.80</strain>
    </source>
</reference>
<sequence length="636" mass="68389">MFEHLGWSDVSAFVRSAGFEPRGYVRTAPALRKGEVRVLDHFLSPAVAEAWRSSLAEAGGSVLLLPKPNWAPDKRTAALNRLKDYLAGPVLGNPDARNGLTEAAERLLWNSALSSLPESLPVCKDLEPYIVPATDAREALHGSIGLRVRADLAEPLKSFTVLGPYRSQVWWDDEFRNVQKRHAPDGWELDRSEGGLGKTHAEWTLALNEFAADSDTLTQRDVSSFKKKHEKESFLKLHSHLASDRLRSGSGLANTSASGTAALHIGTGSSTAQPVAGLGARWVAARVEAETEDNSSGDEQQSPAPESLGAEDWCDAPCGADAAGSTGGSPQPENSDTEVLEGLMEGMGDEMELRAVVASTLDPEPKDVLVRSTCRAKHVMGGCRLNVSPVKLRLSVVQELAATPAAPPPKAEEEAHASAEYKRCQAANPESGNKEHKAALAAVHRACAEQLLQLCQRNGGVYIKAAQLVSTIQSVPKEYRETLEVLQDRVDPRPYAETEAVLERELGAPVAELFAELEQQPHAAASLAQVHRAVLWDGREVAVKVQYAGLEATVGADLACLAALAAAAVRLFPAAPDLRWVLAELRSNLAQELDFRHEAENAARLGAAFAKHRGATVPAPVPELSGQRILTMEFVE</sequence>
<dbReference type="PANTHER" id="PTHR43173:SF28">
    <property type="entry name" value="AARF DOMAIN CONTAINING KINASE 5"/>
    <property type="match status" value="1"/>
</dbReference>
<dbReference type="SUPFAM" id="SSF56112">
    <property type="entry name" value="Protein kinase-like (PK-like)"/>
    <property type="match status" value="1"/>
</dbReference>
<feature type="non-terminal residue" evidence="3">
    <location>
        <position position="636"/>
    </location>
</feature>
<dbReference type="InterPro" id="IPR051130">
    <property type="entry name" value="Mito_struct-func_regulator"/>
</dbReference>